<organism evidence="7 8">
    <name type="scientific">Tegillarca granosa</name>
    <name type="common">Malaysian cockle</name>
    <name type="synonym">Anadara granosa</name>
    <dbReference type="NCBI Taxonomy" id="220873"/>
    <lineage>
        <taxon>Eukaryota</taxon>
        <taxon>Metazoa</taxon>
        <taxon>Spiralia</taxon>
        <taxon>Lophotrochozoa</taxon>
        <taxon>Mollusca</taxon>
        <taxon>Bivalvia</taxon>
        <taxon>Autobranchia</taxon>
        <taxon>Pteriomorphia</taxon>
        <taxon>Arcoida</taxon>
        <taxon>Arcoidea</taxon>
        <taxon>Arcidae</taxon>
        <taxon>Tegillarca</taxon>
    </lineage>
</organism>
<evidence type="ECO:0000256" key="3">
    <source>
        <dbReference type="ARBA" id="ARBA00022630"/>
    </source>
</evidence>
<evidence type="ECO:0000256" key="2">
    <source>
        <dbReference type="ARBA" id="ARBA00010989"/>
    </source>
</evidence>
<dbReference type="Pfam" id="PF01266">
    <property type="entry name" value="DAO"/>
    <property type="match status" value="1"/>
</dbReference>
<evidence type="ECO:0000256" key="1">
    <source>
        <dbReference type="ARBA" id="ARBA00001974"/>
    </source>
</evidence>
<sequence>MASTERLYDMCVVGAGIIGSAAARHASMIARISVCVIGPDEPQSRSVDDGREIYGAHYDEGRITRNSDEDRAWAVFAQESIKRYRYLEKASGINFYNEVGYIIAGDKDGEFIHQSTEMVQGLDTYYVDPAEMKKQFPFFDFNANDAGIYEQKSSGFISPRNMIKAQLKLAQLNGCDVIIDVVSDITRILSEDKENVMEIKTDSGKKIMSKKVLIATGAFTSFRNLLGKDIHPDVNLFGANVAKVEINENDARNLSDMPSVYYCGKGQGHWNKEFPGCQSGEYRFYMLPPIKYPDDRYYIKMGFRLDIGDIHLSNIEAVKNWYCSGGIPSVNKAVATLITDVVTDISMVSFHGDCCVICTTPTRRPYIDMIHSQLGVAIGGNGWAAKSGDEIGRIAAMLVIKNEWDSSLPKEYFKFRCKTENV</sequence>
<comment type="similarity">
    <text evidence="2">Belongs to the MSOX/MTOX family.</text>
</comment>
<dbReference type="InterPro" id="IPR045170">
    <property type="entry name" value="MTOX"/>
</dbReference>
<dbReference type="SUPFAM" id="SSF51905">
    <property type="entry name" value="FAD/NAD(P)-binding domain"/>
    <property type="match status" value="1"/>
</dbReference>
<gene>
    <name evidence="7" type="ORF">KUTeg_017752</name>
</gene>
<comment type="cofactor">
    <cofactor evidence="1">
        <name>FAD</name>
        <dbReference type="ChEBI" id="CHEBI:57692"/>
    </cofactor>
</comment>
<reference evidence="7 8" key="1">
    <citation type="submission" date="2022-12" db="EMBL/GenBank/DDBJ databases">
        <title>Chromosome-level genome of Tegillarca granosa.</title>
        <authorList>
            <person name="Kim J."/>
        </authorList>
    </citation>
    <scope>NUCLEOTIDE SEQUENCE [LARGE SCALE GENOMIC DNA]</scope>
    <source>
        <strain evidence="7">Teg-2019</strain>
        <tissue evidence="7">Adductor muscle</tissue>
    </source>
</reference>
<evidence type="ECO:0000259" key="6">
    <source>
        <dbReference type="Pfam" id="PF01266"/>
    </source>
</evidence>
<comment type="caution">
    <text evidence="7">The sequence shown here is derived from an EMBL/GenBank/DDBJ whole genome shotgun (WGS) entry which is preliminary data.</text>
</comment>
<dbReference type="InterPro" id="IPR006076">
    <property type="entry name" value="FAD-dep_OxRdtase"/>
</dbReference>
<accession>A0ABQ9EHF3</accession>
<dbReference type="EMBL" id="JARBDR010000903">
    <property type="protein sequence ID" value="KAJ8304169.1"/>
    <property type="molecule type" value="Genomic_DNA"/>
</dbReference>
<evidence type="ECO:0000256" key="5">
    <source>
        <dbReference type="ARBA" id="ARBA00023002"/>
    </source>
</evidence>
<dbReference type="InterPro" id="IPR036188">
    <property type="entry name" value="FAD/NAD-bd_sf"/>
</dbReference>
<name>A0ABQ9EHF3_TEGGR</name>
<dbReference type="PANTHER" id="PTHR10961">
    <property type="entry name" value="PEROXISOMAL SARCOSINE OXIDASE"/>
    <property type="match status" value="1"/>
</dbReference>
<evidence type="ECO:0000256" key="4">
    <source>
        <dbReference type="ARBA" id="ARBA00022827"/>
    </source>
</evidence>
<feature type="domain" description="FAD dependent oxidoreductase" evidence="6">
    <location>
        <begin position="9"/>
        <end position="396"/>
    </location>
</feature>
<protein>
    <recommendedName>
        <fullName evidence="6">FAD dependent oxidoreductase domain-containing protein</fullName>
    </recommendedName>
</protein>
<dbReference type="Proteomes" id="UP001217089">
    <property type="component" value="Unassembled WGS sequence"/>
</dbReference>
<proteinExistence type="inferred from homology"/>
<keyword evidence="8" id="KW-1185">Reference proteome</keyword>
<evidence type="ECO:0000313" key="7">
    <source>
        <dbReference type="EMBL" id="KAJ8304169.1"/>
    </source>
</evidence>
<dbReference type="Gene3D" id="3.50.50.60">
    <property type="entry name" value="FAD/NAD(P)-binding domain"/>
    <property type="match status" value="1"/>
</dbReference>
<keyword evidence="4" id="KW-0274">FAD</keyword>
<dbReference type="PANTHER" id="PTHR10961:SF10">
    <property type="entry name" value="FAD DEPENDENT OXIDOREDUCTASE DOMAIN-CONTAINING PROTEIN"/>
    <property type="match status" value="1"/>
</dbReference>
<dbReference type="Gene3D" id="3.30.9.10">
    <property type="entry name" value="D-Amino Acid Oxidase, subunit A, domain 2"/>
    <property type="match status" value="1"/>
</dbReference>
<keyword evidence="3" id="KW-0285">Flavoprotein</keyword>
<keyword evidence="5" id="KW-0560">Oxidoreductase</keyword>
<evidence type="ECO:0000313" key="8">
    <source>
        <dbReference type="Proteomes" id="UP001217089"/>
    </source>
</evidence>